<dbReference type="InterPro" id="IPR036514">
    <property type="entry name" value="SGNH_hydro_sf"/>
</dbReference>
<dbReference type="InterPro" id="IPR013830">
    <property type="entry name" value="SGNH_hydro"/>
</dbReference>
<dbReference type="PANTHER" id="PTHR30383:SF5">
    <property type="entry name" value="SGNH HYDROLASE-TYPE ESTERASE DOMAIN-CONTAINING PROTEIN"/>
    <property type="match status" value="1"/>
</dbReference>
<dbReference type="GO" id="GO:0008236">
    <property type="term" value="F:serine-type peptidase activity"/>
    <property type="evidence" value="ECO:0007669"/>
    <property type="project" value="InterPro"/>
</dbReference>
<proteinExistence type="predicted"/>
<feature type="domain" description="SGNH hydrolase-type esterase" evidence="2">
    <location>
        <begin position="513"/>
        <end position="684"/>
    </location>
</feature>
<dbReference type="RefSeq" id="WP_073079312.1">
    <property type="nucleotide sequence ID" value="NZ_FRBL01000002.1"/>
</dbReference>
<dbReference type="STRING" id="1419482.SAMN05444266_102495"/>
<dbReference type="Proteomes" id="UP000184420">
    <property type="component" value="Unassembled WGS sequence"/>
</dbReference>
<dbReference type="SUPFAM" id="SSF52266">
    <property type="entry name" value="SGNH hydrolase"/>
    <property type="match status" value="2"/>
</dbReference>
<evidence type="ECO:0000313" key="4">
    <source>
        <dbReference type="Proteomes" id="UP000184420"/>
    </source>
</evidence>
<dbReference type="GO" id="GO:0004622">
    <property type="term" value="F:phosphatidylcholine lysophospholipase activity"/>
    <property type="evidence" value="ECO:0007669"/>
    <property type="project" value="TreeGrafter"/>
</dbReference>
<sequence length="699" mass="77920">MACMLLLPLFSFAGKIVVSCLGTSITYGAGMYNREQNNFPRQLQYLLGNNYQVNNFGASGATLLQHGNRPYNQQPVYEKALQTKSDIIFLEFGTNDSKAVNRPYYNEFVSDYKQLITRLRSQHKPTSPRIILLMPVPAYLDDTASINDSIIRRDIQPMIRQVAYETGVEIIDLYPSFTGQKDLLPDQIHPSSIGAALIARRLYEAVTISPDKNYDIFTRLKMPVKTSSFYGYACADFTFNGRNCKVVKPRLVAKDKPWVWRARFWGHEPQTDIAMLERGYHIVYCDVAEMFGNPASIMLWNKFYALLTSNGLAKKTILEGMSRGGMYIYNWALANPEKVAAIYADAPVLDITRWPGHNGKGPGSNENWEIFKQQYQLTEAQAVQFNNSPLNNAAKIAKLGFPMLHVVGDADSLVLVSEHTTPFEQQVKAAGGNITVIHKPGIGHHPHSLANPRPIVEFMLAATGHKINFARKPIPAAEYRSAAGWKKDCGWWEQHADIDSLLLAQKGKLDIVFAGNSITQGTGGHRTKTTNRSGFSAFDSTFGRWNWECAGISGDRVQHLLWRFQHGNYAAAKPKVMVVTIGVNNFGDNDSAEEIAAGILDLVAWVRKNMPDTRLVLSGLLPTGFTTDDPRRIKYEGIQRILAAANHTGYTYLPLTGTFTDENGNLDTAAYAKDGIHLTGKGYRMWARALEPVVVGLLK</sequence>
<accession>A0A1M6YV19</accession>
<dbReference type="AlphaFoldDB" id="A0A1M6YV19"/>
<organism evidence="3 4">
    <name type="scientific">Chitinophaga jiangningensis</name>
    <dbReference type="NCBI Taxonomy" id="1419482"/>
    <lineage>
        <taxon>Bacteria</taxon>
        <taxon>Pseudomonadati</taxon>
        <taxon>Bacteroidota</taxon>
        <taxon>Chitinophagia</taxon>
        <taxon>Chitinophagales</taxon>
        <taxon>Chitinophagaceae</taxon>
        <taxon>Chitinophaga</taxon>
    </lineage>
</organism>
<dbReference type="GO" id="GO:0006508">
    <property type="term" value="P:proteolysis"/>
    <property type="evidence" value="ECO:0007669"/>
    <property type="project" value="InterPro"/>
</dbReference>
<dbReference type="Pfam" id="PF00326">
    <property type="entry name" value="Peptidase_S9"/>
    <property type="match status" value="1"/>
</dbReference>
<dbReference type="Gene3D" id="3.40.50.1820">
    <property type="entry name" value="alpha/beta hydrolase"/>
    <property type="match status" value="1"/>
</dbReference>
<dbReference type="InterPro" id="IPR029058">
    <property type="entry name" value="AB_hydrolase_fold"/>
</dbReference>
<feature type="domain" description="SGNH hydrolase-type esterase" evidence="2">
    <location>
        <begin position="20"/>
        <end position="196"/>
    </location>
</feature>
<dbReference type="PANTHER" id="PTHR30383">
    <property type="entry name" value="THIOESTERASE 1/PROTEASE 1/LYSOPHOSPHOLIPASE L1"/>
    <property type="match status" value="1"/>
</dbReference>
<feature type="domain" description="Peptidase S9 prolyl oligopeptidase catalytic" evidence="1">
    <location>
        <begin position="314"/>
        <end position="445"/>
    </location>
</feature>
<dbReference type="InterPro" id="IPR051532">
    <property type="entry name" value="Ester_Hydrolysis_Enzymes"/>
</dbReference>
<dbReference type="Pfam" id="PF13472">
    <property type="entry name" value="Lipase_GDSL_2"/>
    <property type="match status" value="2"/>
</dbReference>
<dbReference type="InterPro" id="IPR001375">
    <property type="entry name" value="Peptidase_S9_cat"/>
</dbReference>
<dbReference type="Gene3D" id="3.40.50.1110">
    <property type="entry name" value="SGNH hydrolase"/>
    <property type="match status" value="2"/>
</dbReference>
<protein>
    <submittedName>
        <fullName evidence="3">Lysophospholipase L1</fullName>
    </submittedName>
</protein>
<reference evidence="3 4" key="1">
    <citation type="submission" date="2016-11" db="EMBL/GenBank/DDBJ databases">
        <authorList>
            <person name="Jaros S."/>
            <person name="Januszkiewicz K."/>
            <person name="Wedrychowicz H."/>
        </authorList>
    </citation>
    <scope>NUCLEOTIDE SEQUENCE [LARGE SCALE GENOMIC DNA]</scope>
    <source>
        <strain evidence="3 4">DSM 27406</strain>
    </source>
</reference>
<gene>
    <name evidence="3" type="ORF">SAMN05444266_102495</name>
</gene>
<dbReference type="SUPFAM" id="SSF53474">
    <property type="entry name" value="alpha/beta-Hydrolases"/>
    <property type="match status" value="1"/>
</dbReference>
<evidence type="ECO:0000259" key="1">
    <source>
        <dbReference type="Pfam" id="PF00326"/>
    </source>
</evidence>
<dbReference type="EMBL" id="FRBL01000002">
    <property type="protein sequence ID" value="SHL21922.1"/>
    <property type="molecule type" value="Genomic_DNA"/>
</dbReference>
<evidence type="ECO:0000259" key="2">
    <source>
        <dbReference type="Pfam" id="PF13472"/>
    </source>
</evidence>
<keyword evidence="4" id="KW-1185">Reference proteome</keyword>
<evidence type="ECO:0000313" key="3">
    <source>
        <dbReference type="EMBL" id="SHL21922.1"/>
    </source>
</evidence>
<name>A0A1M6YV19_9BACT</name>